<evidence type="ECO:0000313" key="4">
    <source>
        <dbReference type="Proteomes" id="UP000054481"/>
    </source>
</evidence>
<dbReference type="AlphaFoldDB" id="A0A0F7ZL56"/>
<proteinExistence type="predicted"/>
<evidence type="ECO:0000313" key="2">
    <source>
        <dbReference type="EMBL" id="KJZ70945.1"/>
    </source>
</evidence>
<reference evidence="2 4" key="1">
    <citation type="journal article" date="2014" name="Genome Biol. Evol.">
        <title>Comparative genomics and transcriptomics analyses reveal divergent lifestyle features of nematode endoparasitic fungus Hirsutella minnesotensis.</title>
        <authorList>
            <person name="Lai Y."/>
            <person name="Liu K."/>
            <person name="Zhang X."/>
            <person name="Zhang X."/>
            <person name="Li K."/>
            <person name="Wang N."/>
            <person name="Shu C."/>
            <person name="Wu Y."/>
            <person name="Wang C."/>
            <person name="Bushley K.E."/>
            <person name="Xiang M."/>
            <person name="Liu X."/>
        </authorList>
    </citation>
    <scope>NUCLEOTIDE SEQUENCE [LARGE SCALE GENOMIC DNA]</scope>
    <source>
        <strain evidence="2 4">3608</strain>
    </source>
</reference>
<dbReference type="EMBL" id="KQ030598">
    <property type="protein sequence ID" value="KJZ70947.1"/>
    <property type="molecule type" value="Genomic_DNA"/>
</dbReference>
<evidence type="ECO:0000313" key="3">
    <source>
        <dbReference type="EMBL" id="KJZ70947.1"/>
    </source>
</evidence>
<gene>
    <name evidence="2" type="ORF">HIM_09649</name>
    <name evidence="3" type="ORF">HIM_09651</name>
</gene>
<sequence length="342" mass="37094">MSNILSTTIPTVADSTSLFHRAIHLSDTGGNDMTVASLPRASDGQAWGRGPHAAFDPELHYGEGDDNALYNLFATWPETYFSSLPKPHGNRGVDEPYWELRQSRIFLDDCFRGRGARRLFTSVVPGPDKLERERSREQATSDDAEQRTRRTVRFRSALDFAQEQAKFDSLLALELAQHCPAPAPGRAAPGILDLSSLAWPTSPSPPPSRQHEEHEEWDGLSDTGSGSQVASLLMPSPPIPGPAMASVDALQSHVNEFAKRMDLALSGTTVPEVKRVRPDMCSSAIDTASHVQQGAQVSAKGGRASAVVSGRSLRRPWNRTTTRGLCGRLPTLSTANTTMTGV</sequence>
<name>A0A0F7ZL56_9HYPO</name>
<dbReference type="Proteomes" id="UP000054481">
    <property type="component" value="Unassembled WGS sequence"/>
</dbReference>
<feature type="region of interest" description="Disordered" evidence="1">
    <location>
        <begin position="129"/>
        <end position="148"/>
    </location>
</feature>
<feature type="region of interest" description="Disordered" evidence="1">
    <location>
        <begin position="197"/>
        <end position="229"/>
    </location>
</feature>
<evidence type="ECO:0000256" key="1">
    <source>
        <dbReference type="SAM" id="MobiDB-lite"/>
    </source>
</evidence>
<organism evidence="2 4">
    <name type="scientific">Hirsutella minnesotensis 3608</name>
    <dbReference type="NCBI Taxonomy" id="1043627"/>
    <lineage>
        <taxon>Eukaryota</taxon>
        <taxon>Fungi</taxon>
        <taxon>Dikarya</taxon>
        <taxon>Ascomycota</taxon>
        <taxon>Pezizomycotina</taxon>
        <taxon>Sordariomycetes</taxon>
        <taxon>Hypocreomycetidae</taxon>
        <taxon>Hypocreales</taxon>
        <taxon>Ophiocordycipitaceae</taxon>
        <taxon>Hirsutella</taxon>
    </lineage>
</organism>
<dbReference type="EMBL" id="KQ030598">
    <property type="protein sequence ID" value="KJZ70945.1"/>
    <property type="molecule type" value="Genomic_DNA"/>
</dbReference>
<dbReference type="OrthoDB" id="5147273at2759"/>
<keyword evidence="4" id="KW-1185">Reference proteome</keyword>
<protein>
    <submittedName>
        <fullName evidence="2">Uncharacterized protein</fullName>
    </submittedName>
</protein>
<accession>A0A0F7ZL56</accession>